<proteinExistence type="predicted"/>
<dbReference type="PROSITE" id="PS51372">
    <property type="entry name" value="PRD_2"/>
    <property type="match status" value="2"/>
</dbReference>
<accession>A0A412PCB1</accession>
<dbReference type="SUPFAM" id="SSF63520">
    <property type="entry name" value="PTS-regulatory domain, PRD"/>
    <property type="match status" value="2"/>
</dbReference>
<dbReference type="InterPro" id="IPR050661">
    <property type="entry name" value="BglG_antiterminators"/>
</dbReference>
<dbReference type="GO" id="GO:0006355">
    <property type="term" value="P:regulation of DNA-templated transcription"/>
    <property type="evidence" value="ECO:0007669"/>
    <property type="project" value="InterPro"/>
</dbReference>
<name>A0A412PCB1_9FIRM</name>
<feature type="domain" description="PRD" evidence="2">
    <location>
        <begin position="69"/>
        <end position="173"/>
    </location>
</feature>
<evidence type="ECO:0000313" key="3">
    <source>
        <dbReference type="EMBL" id="RGT54327.1"/>
    </source>
</evidence>
<dbReference type="Gene3D" id="1.10.1790.10">
    <property type="entry name" value="PRD domain"/>
    <property type="match status" value="2"/>
</dbReference>
<keyword evidence="1" id="KW-0677">Repeat</keyword>
<dbReference type="Proteomes" id="UP000284731">
    <property type="component" value="Unassembled WGS sequence"/>
</dbReference>
<dbReference type="PANTHER" id="PTHR30185:SF15">
    <property type="entry name" value="CRYPTIC BETA-GLUCOSIDE BGL OPERON ANTITERMINATOR"/>
    <property type="match status" value="1"/>
</dbReference>
<dbReference type="InterPro" id="IPR004341">
    <property type="entry name" value="CAT_RNA-bd_dom"/>
</dbReference>
<dbReference type="Pfam" id="PF03123">
    <property type="entry name" value="CAT_RBD"/>
    <property type="match status" value="1"/>
</dbReference>
<sequence length="278" mass="32330">MKTYNIAKILNHNVVVCRGDEDSREYIVFGKGIGFQKKENDIVPSKQIQNVYELVDLKDRRRYEELVHNTDDEVVEVTEEVISEMTNSFGAYDKRIHLALLDHIQFSVKRYREKITVKNVFTDEIQFLYPKEFQFAKEVLAKINERLGIHLDNSEIGFICMHIHAALQGESASLSTMIAQILTETITIIEREMQINLNDYEVAKQRLITHLKFAIKRSLDGVEINNLIGDLVHDKYRKSYQIACMIGDHIENTYGISIGEGERCYLTIHLQNIVMYRK</sequence>
<dbReference type="SMART" id="SM01061">
    <property type="entry name" value="CAT_RBD"/>
    <property type="match status" value="1"/>
</dbReference>
<feature type="domain" description="PRD" evidence="2">
    <location>
        <begin position="174"/>
        <end position="278"/>
    </location>
</feature>
<evidence type="ECO:0000313" key="4">
    <source>
        <dbReference type="Proteomes" id="UP000284731"/>
    </source>
</evidence>
<gene>
    <name evidence="3" type="ORF">DWX20_09210</name>
</gene>
<dbReference type="PANTHER" id="PTHR30185">
    <property type="entry name" value="CRYPTIC BETA-GLUCOSIDE BGL OPERON ANTITERMINATOR"/>
    <property type="match status" value="1"/>
</dbReference>
<evidence type="ECO:0000256" key="1">
    <source>
        <dbReference type="ARBA" id="ARBA00022737"/>
    </source>
</evidence>
<reference evidence="3 4" key="1">
    <citation type="submission" date="2018-08" db="EMBL/GenBank/DDBJ databases">
        <title>A genome reference for cultivated species of the human gut microbiota.</title>
        <authorList>
            <person name="Zou Y."/>
            <person name="Xue W."/>
            <person name="Luo G."/>
        </authorList>
    </citation>
    <scope>NUCLEOTIDE SEQUENCE [LARGE SCALE GENOMIC DNA]</scope>
    <source>
        <strain evidence="3 4">AF18-46</strain>
    </source>
</reference>
<dbReference type="GO" id="GO:0003723">
    <property type="term" value="F:RNA binding"/>
    <property type="evidence" value="ECO:0007669"/>
    <property type="project" value="InterPro"/>
</dbReference>
<evidence type="ECO:0000259" key="2">
    <source>
        <dbReference type="PROSITE" id="PS51372"/>
    </source>
</evidence>
<comment type="caution">
    <text evidence="3">The sequence shown here is derived from an EMBL/GenBank/DDBJ whole genome shotgun (WGS) entry which is preliminary data.</text>
</comment>
<dbReference type="AlphaFoldDB" id="A0A412PCB1"/>
<dbReference type="InterPro" id="IPR011608">
    <property type="entry name" value="PRD"/>
</dbReference>
<dbReference type="Gene3D" id="2.30.24.10">
    <property type="entry name" value="CAT RNA-binding domain"/>
    <property type="match status" value="1"/>
</dbReference>
<dbReference type="InterPro" id="IPR036650">
    <property type="entry name" value="CAT_RNA-bd_dom_sf"/>
</dbReference>
<dbReference type="RefSeq" id="WP_006525371.1">
    <property type="nucleotide sequence ID" value="NZ_CABJCF010000004.1"/>
</dbReference>
<dbReference type="EMBL" id="QRWX01000004">
    <property type="protein sequence ID" value="RGT54327.1"/>
    <property type="molecule type" value="Genomic_DNA"/>
</dbReference>
<protein>
    <submittedName>
        <fullName evidence="3">PRD domain-containing protein</fullName>
    </submittedName>
</protein>
<organism evidence="3 4">
    <name type="scientific">Solobacterium moorei</name>
    <dbReference type="NCBI Taxonomy" id="102148"/>
    <lineage>
        <taxon>Bacteria</taxon>
        <taxon>Bacillati</taxon>
        <taxon>Bacillota</taxon>
        <taxon>Erysipelotrichia</taxon>
        <taxon>Erysipelotrichales</taxon>
        <taxon>Erysipelotrichaceae</taxon>
        <taxon>Solobacterium</taxon>
    </lineage>
</organism>
<dbReference type="Pfam" id="PF00874">
    <property type="entry name" value="PRD"/>
    <property type="match status" value="2"/>
</dbReference>
<dbReference type="SUPFAM" id="SSF50151">
    <property type="entry name" value="SacY-like RNA-binding domain"/>
    <property type="match status" value="1"/>
</dbReference>
<dbReference type="InterPro" id="IPR036634">
    <property type="entry name" value="PRD_sf"/>
</dbReference>